<reference evidence="3 4" key="1">
    <citation type="submission" date="2018-06" db="EMBL/GenBank/DDBJ databases">
        <title>Genomic Encyclopedia of Type Strains, Phase IV (KMG-IV): sequencing the most valuable type-strain genomes for metagenomic binning, comparative biology and taxonomic classification.</title>
        <authorList>
            <person name="Goeker M."/>
        </authorList>
    </citation>
    <scope>NUCLEOTIDE SEQUENCE [LARGE SCALE GENOMIC DNA]</scope>
    <source>
        <strain evidence="3 4">DSM 15140</strain>
    </source>
</reference>
<keyword evidence="2" id="KW-0732">Signal</keyword>
<dbReference type="PROSITE" id="PS51257">
    <property type="entry name" value="PROKAR_LIPOPROTEIN"/>
    <property type="match status" value="1"/>
</dbReference>
<feature type="coiled-coil region" evidence="1">
    <location>
        <begin position="49"/>
        <end position="105"/>
    </location>
</feature>
<dbReference type="EMBL" id="QNRI01000018">
    <property type="protein sequence ID" value="RBO92028.1"/>
    <property type="molecule type" value="Genomic_DNA"/>
</dbReference>
<feature type="chain" id="PRO_5039530407" evidence="2">
    <location>
        <begin position="21"/>
        <end position="217"/>
    </location>
</feature>
<evidence type="ECO:0000313" key="4">
    <source>
        <dbReference type="Proteomes" id="UP000252254"/>
    </source>
</evidence>
<dbReference type="Pfam" id="PF10368">
    <property type="entry name" value="YkyA"/>
    <property type="match status" value="1"/>
</dbReference>
<comment type="caution">
    <text evidence="3">The sequence shown here is derived from an EMBL/GenBank/DDBJ whole genome shotgun (WGS) entry which is preliminary data.</text>
</comment>
<dbReference type="InterPro" id="IPR019454">
    <property type="entry name" value="Lipoprot_YkyA-like"/>
</dbReference>
<evidence type="ECO:0000313" key="3">
    <source>
        <dbReference type="EMBL" id="RBO92028.1"/>
    </source>
</evidence>
<keyword evidence="3" id="KW-0449">Lipoprotein</keyword>
<protein>
    <submittedName>
        <fullName evidence="3">Putative cell-wall binding lipoprotein</fullName>
    </submittedName>
</protein>
<proteinExistence type="predicted"/>
<dbReference type="SUPFAM" id="SSF140423">
    <property type="entry name" value="MW0975(SA0943)-like"/>
    <property type="match status" value="1"/>
</dbReference>
<dbReference type="Proteomes" id="UP000252254">
    <property type="component" value="Unassembled WGS sequence"/>
</dbReference>
<dbReference type="InterPro" id="IPR036785">
    <property type="entry name" value="YkyA-like_sf"/>
</dbReference>
<accession>A0A366DS46</accession>
<dbReference type="RefSeq" id="WP_245911499.1">
    <property type="nucleotide sequence ID" value="NZ_BAABQN010000019.1"/>
</dbReference>
<gene>
    <name evidence="3" type="ORF">DES48_1188</name>
</gene>
<keyword evidence="1" id="KW-0175">Coiled coil</keyword>
<evidence type="ECO:0000256" key="2">
    <source>
        <dbReference type="SAM" id="SignalP"/>
    </source>
</evidence>
<keyword evidence="4" id="KW-1185">Reference proteome</keyword>
<name>A0A366DS46_9BACI</name>
<evidence type="ECO:0000256" key="1">
    <source>
        <dbReference type="SAM" id="Coils"/>
    </source>
</evidence>
<organism evidence="3 4">
    <name type="scientific">Paraliobacillus ryukyuensis</name>
    <dbReference type="NCBI Taxonomy" id="200904"/>
    <lineage>
        <taxon>Bacteria</taxon>
        <taxon>Bacillati</taxon>
        <taxon>Bacillota</taxon>
        <taxon>Bacilli</taxon>
        <taxon>Bacillales</taxon>
        <taxon>Bacillaceae</taxon>
        <taxon>Paraliobacillus</taxon>
    </lineage>
</organism>
<dbReference type="STRING" id="200904.GCA_900168775_01428"/>
<feature type="signal peptide" evidence="2">
    <location>
        <begin position="1"/>
        <end position="20"/>
    </location>
</feature>
<dbReference type="AlphaFoldDB" id="A0A366DS46"/>
<sequence>MKRKLIGIAFVMLVFVAGCSGQSTTEKMYNHLEEAVSLESEFVNQQEPLSKLEQEEQKIFQEISKLNMDQFDQITSLADEALASIEKRRELLKKEKESIEAAKKEFDQINPLVDKLKEASLKDQASQMQQAMEDRYNAYIALHDAYQTSLDYDQKIYELLKQEELEESTLFDQIEKVNNQYEKVTEANTIFSENTDAFNEQKQAFYEATDLDITYEN</sequence>
<dbReference type="Gene3D" id="1.20.120.570">
    <property type="entry name" value="YkyA-like"/>
    <property type="match status" value="1"/>
</dbReference>